<protein>
    <recommendedName>
        <fullName evidence="3">DUF2229 domain-containing protein</fullName>
    </recommendedName>
</protein>
<evidence type="ECO:0008006" key="3">
    <source>
        <dbReference type="Google" id="ProtNLM"/>
    </source>
</evidence>
<reference evidence="2" key="1">
    <citation type="submission" date="2015-07" db="EMBL/GenBank/DDBJ databases">
        <title>Near-Complete Genome Sequence of the Cellulolytic Bacterium Bacteroides (Pseudobacteroides) cellulosolvens ATCC 35603.</title>
        <authorList>
            <person name="Dassa B."/>
            <person name="Utturkar S.M."/>
            <person name="Klingeman D.M."/>
            <person name="Hurt R.A."/>
            <person name="Keller M."/>
            <person name="Xu J."/>
            <person name="Reddy Y.H.K."/>
            <person name="Borovok I."/>
            <person name="Grinberg I.R."/>
            <person name="Lamed R."/>
            <person name="Zhivin O."/>
            <person name="Bayer E.A."/>
            <person name="Brown S.D."/>
        </authorList>
    </citation>
    <scope>NUCLEOTIDE SEQUENCE [LARGE SCALE GENOMIC DNA]</scope>
    <source>
        <strain evidence="2">DSM 2933</strain>
    </source>
</reference>
<sequence length="371" mass="41780">MKLTFPHMGNTYIPVKAMLDDLGVKYVIPPFNNKKALEIGTKLAPELACLPLKINLGNFLQAHEMGADSILMTGGCGPCRFGYYCEMHREILKDQGTDMKVITLDIPGNDYSKLINNIREIAGGLNIYKILKAVKNTVEISKRVDELEKLTFKIRPREIRKGMTDKIYKSFLYNVLKIDGSKNIKKHIDDTTNELLNIETDKTINPIRVGIVGEIYTTNDPYTNLFIESRLGNEGIEVTRPVTVSGWIIDHMLKKALHLKGDERYKKAAKPYLGAMIGGHSQETIGNSVLFAKDGFDGIVQIFPLGCMPEIVSESILPSIERDFKIPIMSLIIDEMTGEAGYMTRIEAFVDLLKRRREIDSFEGKGMLSWN</sequence>
<dbReference type="STRING" id="398512.Bccel_3713"/>
<dbReference type="eggNOG" id="COG3581">
    <property type="taxonomic scope" value="Bacteria"/>
</dbReference>
<dbReference type="AlphaFoldDB" id="A0A0L6JRQ2"/>
<proteinExistence type="predicted"/>
<dbReference type="PATRIC" id="fig|398512.5.peg.3889"/>
<comment type="caution">
    <text evidence="1">The sequence shown here is derived from an EMBL/GenBank/DDBJ whole genome shotgun (WGS) entry which is preliminary data.</text>
</comment>
<gene>
    <name evidence="1" type="ORF">Bccel_3713</name>
</gene>
<dbReference type="PANTHER" id="PTHR32329:SF2">
    <property type="entry name" value="BIFUNCTIONAL PROTEIN [INCLUDES 2-HYDROXYACYL-COA DEHYDRATASE (N-TER) AND ITS ACTIVATOR DOMAIN (C_TERM)"/>
    <property type="match status" value="1"/>
</dbReference>
<dbReference type="EMBL" id="LGTC01000001">
    <property type="protein sequence ID" value="KNY28439.1"/>
    <property type="molecule type" value="Genomic_DNA"/>
</dbReference>
<dbReference type="RefSeq" id="WP_036938797.1">
    <property type="nucleotide sequence ID" value="NZ_JQKC01000007.1"/>
</dbReference>
<accession>A0A0L6JRQ2</accession>
<keyword evidence="2" id="KW-1185">Reference proteome</keyword>
<evidence type="ECO:0000313" key="2">
    <source>
        <dbReference type="Proteomes" id="UP000036923"/>
    </source>
</evidence>
<dbReference type="OrthoDB" id="9780120at2"/>
<dbReference type="Proteomes" id="UP000036923">
    <property type="component" value="Unassembled WGS sequence"/>
</dbReference>
<evidence type="ECO:0000313" key="1">
    <source>
        <dbReference type="EMBL" id="KNY28439.1"/>
    </source>
</evidence>
<dbReference type="PANTHER" id="PTHR32329">
    <property type="entry name" value="BIFUNCTIONAL PROTEIN [INCLUDES 2-HYDROXYACYL-COA DEHYDRATASE (N-TER) AND ITS ACTIVATOR DOMAIN (C_TERM)-RELATED"/>
    <property type="match status" value="1"/>
</dbReference>
<name>A0A0L6JRQ2_9FIRM</name>
<dbReference type="InterPro" id="IPR051805">
    <property type="entry name" value="Dehydratase_Activator_Redct"/>
</dbReference>
<organism evidence="1 2">
    <name type="scientific">Pseudobacteroides cellulosolvens ATCC 35603 = DSM 2933</name>
    <dbReference type="NCBI Taxonomy" id="398512"/>
    <lineage>
        <taxon>Bacteria</taxon>
        <taxon>Bacillati</taxon>
        <taxon>Bacillota</taxon>
        <taxon>Clostridia</taxon>
        <taxon>Eubacteriales</taxon>
        <taxon>Oscillospiraceae</taxon>
        <taxon>Pseudobacteroides</taxon>
    </lineage>
</organism>